<gene>
    <name evidence="2" type="ORF">GSB_153000</name>
</gene>
<evidence type="ECO:0000313" key="2">
    <source>
        <dbReference type="EMBL" id="ESU40064.1"/>
    </source>
</evidence>
<feature type="region of interest" description="Disordered" evidence="1">
    <location>
        <begin position="1"/>
        <end position="64"/>
    </location>
</feature>
<evidence type="ECO:0000256" key="1">
    <source>
        <dbReference type="SAM" id="MobiDB-lite"/>
    </source>
</evidence>
<reference evidence="3" key="1">
    <citation type="submission" date="2012-02" db="EMBL/GenBank/DDBJ databases">
        <title>Genome sequencing of Giardia lamblia Genotypes A2 and B isolates (DH and GS) and comparative analysis with the genomes of Genotypes A1 and E (WB and Pig).</title>
        <authorList>
            <person name="Adam R."/>
            <person name="Dahlstrom E."/>
            <person name="Martens C."/>
            <person name="Bruno D."/>
            <person name="Barbian K."/>
            <person name="Porcella S.F."/>
            <person name="Nash T."/>
        </authorList>
    </citation>
    <scope>NUCLEOTIDE SEQUENCE</scope>
    <source>
        <strain evidence="3">GS</strain>
    </source>
</reference>
<sequence length="64" mass="7115">MPDGSLLQREAQEVQGRDPPDRLRDGRLPPPSPAAPKSSTWMLKSSRFGPPSPSHTWPRRPTSI</sequence>
<protein>
    <submittedName>
        <fullName evidence="2">Uncharacterized protein</fullName>
    </submittedName>
</protein>
<reference evidence="2 3" key="2">
    <citation type="journal article" date="2013" name="Genome Biol. Evol.">
        <title>Genome sequencing of Giardia lamblia genotypes A2 and B isolates (DH and GS) and comparative analysis with the genomes of genotypes A1 and E (WB and Pig).</title>
        <authorList>
            <person name="Adam R.D."/>
            <person name="Dahlstrom E.W."/>
            <person name="Martens C.A."/>
            <person name="Bruno D.P."/>
            <person name="Barbian K.D."/>
            <person name="Ricklefs S.M."/>
            <person name="Hernandez M.M."/>
            <person name="Narla N.P."/>
            <person name="Patel R.B."/>
            <person name="Porcella S.F."/>
            <person name="Nash T.E."/>
        </authorList>
    </citation>
    <scope>NUCLEOTIDE SEQUENCE [LARGE SCALE GENOMIC DNA]</scope>
    <source>
        <strain evidence="2 3">GS</strain>
    </source>
</reference>
<feature type="compositionally biased region" description="Basic and acidic residues" evidence="1">
    <location>
        <begin position="10"/>
        <end position="27"/>
    </location>
</feature>
<accession>V6TN53</accession>
<organism evidence="2 3">
    <name type="scientific">Giardia intestinalis</name>
    <name type="common">Giardia lamblia</name>
    <dbReference type="NCBI Taxonomy" id="5741"/>
    <lineage>
        <taxon>Eukaryota</taxon>
        <taxon>Metamonada</taxon>
        <taxon>Diplomonadida</taxon>
        <taxon>Hexamitidae</taxon>
        <taxon>Giardiinae</taxon>
        <taxon>Giardia</taxon>
    </lineage>
</organism>
<evidence type="ECO:0000313" key="3">
    <source>
        <dbReference type="Proteomes" id="UP000018040"/>
    </source>
</evidence>
<comment type="caution">
    <text evidence="2">The sequence shown here is derived from an EMBL/GenBank/DDBJ whole genome shotgun (WGS) entry which is preliminary data.</text>
</comment>
<dbReference type="Proteomes" id="UP000018040">
    <property type="component" value="Unassembled WGS sequence"/>
</dbReference>
<name>V6TN53_GIAIN</name>
<dbReference type="EMBL" id="AHHH01000342">
    <property type="protein sequence ID" value="ESU40064.1"/>
    <property type="molecule type" value="Genomic_DNA"/>
</dbReference>
<proteinExistence type="predicted"/>
<dbReference type="AlphaFoldDB" id="V6TN53"/>